<dbReference type="InterPro" id="IPR033985">
    <property type="entry name" value="SusD-like_N"/>
</dbReference>
<feature type="domain" description="SusD-like N-terminal" evidence="8">
    <location>
        <begin position="104"/>
        <end position="229"/>
    </location>
</feature>
<evidence type="ECO:0000259" key="8">
    <source>
        <dbReference type="Pfam" id="PF14322"/>
    </source>
</evidence>
<evidence type="ECO:0000256" key="1">
    <source>
        <dbReference type="ARBA" id="ARBA00004442"/>
    </source>
</evidence>
<evidence type="ECO:0000256" key="2">
    <source>
        <dbReference type="ARBA" id="ARBA00006275"/>
    </source>
</evidence>
<proteinExistence type="inferred from homology"/>
<evidence type="ECO:0000313" key="9">
    <source>
        <dbReference type="EMBL" id="ALJ61023.1"/>
    </source>
</evidence>
<comment type="subcellular location">
    <subcellularLocation>
        <location evidence="1">Cell outer membrane</location>
    </subcellularLocation>
</comment>
<feature type="chain" id="PRO_5006048032" evidence="6">
    <location>
        <begin position="21"/>
        <end position="518"/>
    </location>
</feature>
<keyword evidence="3 6" id="KW-0732">Signal</keyword>
<evidence type="ECO:0000256" key="5">
    <source>
        <dbReference type="ARBA" id="ARBA00023237"/>
    </source>
</evidence>
<comment type="similarity">
    <text evidence="2">Belongs to the SusD family.</text>
</comment>
<keyword evidence="4" id="KW-0472">Membrane</keyword>
<dbReference type="SUPFAM" id="SSF48452">
    <property type="entry name" value="TPR-like"/>
    <property type="match status" value="1"/>
</dbReference>
<dbReference type="AlphaFoldDB" id="A0A0P0GSL6"/>
<dbReference type="Proteomes" id="UP000061809">
    <property type="component" value="Chromosome"/>
</dbReference>
<protein>
    <submittedName>
        <fullName evidence="9">SusD family protein</fullName>
    </submittedName>
</protein>
<evidence type="ECO:0000256" key="4">
    <source>
        <dbReference type="ARBA" id="ARBA00023136"/>
    </source>
</evidence>
<keyword evidence="5" id="KW-0998">Cell outer membrane</keyword>
<sequence length="518" mass="57252">MKKVLYIFSLIGLLAFSSCADELNTELTDKVSGSTIFADASSAETAINGVYRMLYVAGWSSNWGSENCGQTAIQLLGDLMAEDHLMKEQGQGWFYEDYRLNVHGDYSNKAGRPYSIWNFYYTIVSNVNYIIASENTMGGDPELKNSVVGQAYAMRAFAYYYLIQLYQQTYKGHEDAPGVPLYTGATVAGSEGSPRGTVQGVYTQINSDIEKAIDLLGSISNKVQTHVSHIDYYVANGIKARICLTQHDYAGAATAAAEALKKPSLKVATIAELGGNNSVKTADVLWGMEIIADQSSGFASFFSHMDADAPGMYASKARQCISTGLYKLISDTDERKTAWFRGAIPSDEEKTASSYTSYCQIKFKMADYTTRTGDYLLMRAEEMILIKAEAECHQKEYGAARTTIKTLGNARDSKFEERLAARTDANTYNSDTNAPLETLMDEILFQRRVELWGEVGRIFDMQRLGLGYNRNYEGSNHTEKVTTKNTNAASPLFILPLPQSEIDGNENITSADQNPIVQ</sequence>
<organism evidence="9 10">
    <name type="scientific">Bacteroides cellulosilyticus</name>
    <dbReference type="NCBI Taxonomy" id="246787"/>
    <lineage>
        <taxon>Bacteria</taxon>
        <taxon>Pseudomonadati</taxon>
        <taxon>Bacteroidota</taxon>
        <taxon>Bacteroidia</taxon>
        <taxon>Bacteroidales</taxon>
        <taxon>Bacteroidaceae</taxon>
        <taxon>Bacteroides</taxon>
    </lineage>
</organism>
<accession>A0A0P0GSL6</accession>
<evidence type="ECO:0000313" key="10">
    <source>
        <dbReference type="Proteomes" id="UP000061809"/>
    </source>
</evidence>
<dbReference type="RefSeq" id="WP_029427312.1">
    <property type="nucleotide sequence ID" value="NZ_CP012801.1"/>
</dbReference>
<evidence type="ECO:0000256" key="6">
    <source>
        <dbReference type="SAM" id="SignalP"/>
    </source>
</evidence>
<evidence type="ECO:0000256" key="3">
    <source>
        <dbReference type="ARBA" id="ARBA00022729"/>
    </source>
</evidence>
<evidence type="ECO:0000259" key="7">
    <source>
        <dbReference type="Pfam" id="PF07980"/>
    </source>
</evidence>
<dbReference type="Pfam" id="PF14322">
    <property type="entry name" value="SusD-like_3"/>
    <property type="match status" value="1"/>
</dbReference>
<feature type="signal peptide" evidence="6">
    <location>
        <begin position="1"/>
        <end position="20"/>
    </location>
</feature>
<dbReference type="PATRIC" id="fig|246787.4.peg.3936"/>
<dbReference type="Gene3D" id="1.25.40.390">
    <property type="match status" value="1"/>
</dbReference>
<dbReference type="KEGG" id="bcel:BcellWH2_03801"/>
<dbReference type="InterPro" id="IPR012944">
    <property type="entry name" value="SusD_RagB_dom"/>
</dbReference>
<dbReference type="EMBL" id="CP012801">
    <property type="protein sequence ID" value="ALJ61023.1"/>
    <property type="molecule type" value="Genomic_DNA"/>
</dbReference>
<dbReference type="PROSITE" id="PS51257">
    <property type="entry name" value="PROKAR_LIPOPROTEIN"/>
    <property type="match status" value="1"/>
</dbReference>
<name>A0A0P0GSL6_9BACE</name>
<reference evidence="9 10" key="1">
    <citation type="journal article" date="2015" name="Science">
        <title>Genetic determinants of in vivo fitness and diet responsiveness in multiple human gut Bacteroides.</title>
        <authorList>
            <person name="Wu M."/>
            <person name="McNulty N.P."/>
            <person name="Rodionov D.A."/>
            <person name="Khoroshkin M.S."/>
            <person name="Griffin N.W."/>
            <person name="Cheng J."/>
            <person name="Latreille P."/>
            <person name="Kerstetter R.A."/>
            <person name="Terrapon N."/>
            <person name="Henrissat B."/>
            <person name="Osterman A.L."/>
            <person name="Gordon J.I."/>
        </authorList>
    </citation>
    <scope>NUCLEOTIDE SEQUENCE [LARGE SCALE GENOMIC DNA]</scope>
    <source>
        <strain evidence="9 10">WH2</strain>
    </source>
</reference>
<dbReference type="Pfam" id="PF07980">
    <property type="entry name" value="SusD_RagB"/>
    <property type="match status" value="1"/>
</dbReference>
<dbReference type="GO" id="GO:0009279">
    <property type="term" value="C:cell outer membrane"/>
    <property type="evidence" value="ECO:0007669"/>
    <property type="project" value="UniProtKB-SubCell"/>
</dbReference>
<gene>
    <name evidence="9" type="ORF">BcellWH2_03801</name>
</gene>
<dbReference type="InterPro" id="IPR011990">
    <property type="entry name" value="TPR-like_helical_dom_sf"/>
</dbReference>
<feature type="domain" description="RagB/SusD" evidence="7">
    <location>
        <begin position="340"/>
        <end position="515"/>
    </location>
</feature>